<dbReference type="SUPFAM" id="SSF50475">
    <property type="entry name" value="FMN-binding split barrel"/>
    <property type="match status" value="1"/>
</dbReference>
<sequence length="211" mass="23704">MPNFKLNELLELDKIYRANLINSCTGFKSANLISTKSKDGIENVAVFSSVTHLSSNPPLLGFILRPTTVERNTYDNLEKTGYFTVNHIHQSIVKDAHHTSAKYDGDISEYSKTNLVSEYKDNFWAPFVKDCPIQIACKFINEYDIKENGCKHIIGAIEHIYIGDQILSKDGWLNLEAAQTVTVNGLDAYASPKIIDRLSFSRPNETVTSIL</sequence>
<evidence type="ECO:0000256" key="2">
    <source>
        <dbReference type="ARBA" id="ARBA00022630"/>
    </source>
</evidence>
<keyword evidence="2" id="KW-0285">Flavoprotein</keyword>
<reference evidence="6 7" key="1">
    <citation type="journal article" date="2010" name="J. Bacteriol.">
        <title>The complete genome sequence of Croceibacter atlanticus HTCC2559T.</title>
        <authorList>
            <person name="Oh H.M."/>
            <person name="Kang I."/>
            <person name="Ferriera S."/>
            <person name="Giovannoni S.J."/>
            <person name="Cho J.C."/>
        </authorList>
    </citation>
    <scope>NUCLEOTIDE SEQUENCE [LARGE SCALE GENOMIC DNA]</scope>
    <source>
        <strain evidence="7">ATCC BAA-628 / HTCC2559 / KCTC 12090</strain>
    </source>
</reference>
<evidence type="ECO:0000259" key="5">
    <source>
        <dbReference type="Pfam" id="PF01613"/>
    </source>
</evidence>
<dbReference type="Proteomes" id="UP000002297">
    <property type="component" value="Chromosome"/>
</dbReference>
<evidence type="ECO:0000313" key="6">
    <source>
        <dbReference type="EMBL" id="EAP85922.1"/>
    </source>
</evidence>
<organism evidence="6 7">
    <name type="scientific">Croceibacter atlanticus (strain ATCC BAA-628 / JCM 21780 / CIP 108009 / IAM 15332 / KCTC 12090 / HTCC2559)</name>
    <dbReference type="NCBI Taxonomy" id="216432"/>
    <lineage>
        <taxon>Bacteria</taxon>
        <taxon>Pseudomonadati</taxon>
        <taxon>Bacteroidota</taxon>
        <taxon>Flavobacteriia</taxon>
        <taxon>Flavobacteriales</taxon>
        <taxon>Flavobacteriaceae</taxon>
        <taxon>Croceibacter</taxon>
    </lineage>
</organism>
<comment type="similarity">
    <text evidence="4">Belongs to the flavoredoxin family.</text>
</comment>
<evidence type="ECO:0000256" key="4">
    <source>
        <dbReference type="ARBA" id="ARBA00038054"/>
    </source>
</evidence>
<dbReference type="STRING" id="216432.CA2559_07816"/>
<dbReference type="PANTHER" id="PTHR33798">
    <property type="entry name" value="FLAVOPROTEIN OXYGENASE"/>
    <property type="match status" value="1"/>
</dbReference>
<dbReference type="HOGENOM" id="CLU_113721_0_0_10"/>
<dbReference type="EMBL" id="CP002046">
    <property type="protein sequence ID" value="EAP85922.1"/>
    <property type="molecule type" value="Genomic_DNA"/>
</dbReference>
<evidence type="ECO:0000256" key="3">
    <source>
        <dbReference type="ARBA" id="ARBA00022643"/>
    </source>
</evidence>
<dbReference type="Pfam" id="PF01613">
    <property type="entry name" value="Flavin_Reduct"/>
    <property type="match status" value="1"/>
</dbReference>
<dbReference type="AlphaFoldDB" id="A3UBC1"/>
<dbReference type="InterPro" id="IPR002563">
    <property type="entry name" value="Flavin_Rdtase-like_dom"/>
</dbReference>
<keyword evidence="7" id="KW-1185">Reference proteome</keyword>
<gene>
    <name evidence="6" type="ordered locus">CA2559_07816</name>
</gene>
<feature type="domain" description="Flavin reductase like" evidence="5">
    <location>
        <begin position="32"/>
        <end position="165"/>
    </location>
</feature>
<dbReference type="PANTHER" id="PTHR33798:SF5">
    <property type="entry name" value="FLAVIN REDUCTASE LIKE DOMAIN-CONTAINING PROTEIN"/>
    <property type="match status" value="1"/>
</dbReference>
<dbReference type="KEGG" id="cat:CA2559_07816"/>
<evidence type="ECO:0000313" key="7">
    <source>
        <dbReference type="Proteomes" id="UP000002297"/>
    </source>
</evidence>
<protein>
    <recommendedName>
        <fullName evidence="5">Flavin reductase like domain-containing protein</fullName>
    </recommendedName>
</protein>
<accession>A3UBC1</accession>
<dbReference type="OrthoDB" id="5293996at2"/>
<keyword evidence="3" id="KW-0288">FMN</keyword>
<dbReference type="GO" id="GO:0010181">
    <property type="term" value="F:FMN binding"/>
    <property type="evidence" value="ECO:0007669"/>
    <property type="project" value="InterPro"/>
</dbReference>
<evidence type="ECO:0000256" key="1">
    <source>
        <dbReference type="ARBA" id="ARBA00001917"/>
    </source>
</evidence>
<proteinExistence type="inferred from homology"/>
<dbReference type="RefSeq" id="WP_013187308.1">
    <property type="nucleotide sequence ID" value="NC_014230.1"/>
</dbReference>
<dbReference type="GO" id="GO:0016646">
    <property type="term" value="F:oxidoreductase activity, acting on the CH-NH group of donors, NAD or NADP as acceptor"/>
    <property type="evidence" value="ECO:0007669"/>
    <property type="project" value="UniProtKB-ARBA"/>
</dbReference>
<dbReference type="Gene3D" id="2.30.110.10">
    <property type="entry name" value="Electron Transport, Fmn-binding Protein, Chain A"/>
    <property type="match status" value="1"/>
</dbReference>
<name>A3UBC1_CROAH</name>
<dbReference type="eggNOG" id="COG1853">
    <property type="taxonomic scope" value="Bacteria"/>
</dbReference>
<dbReference type="InterPro" id="IPR012349">
    <property type="entry name" value="Split_barrel_FMN-bd"/>
</dbReference>
<comment type="cofactor">
    <cofactor evidence="1">
        <name>FMN</name>
        <dbReference type="ChEBI" id="CHEBI:58210"/>
    </cofactor>
</comment>
<dbReference type="GeneID" id="89453318"/>